<dbReference type="AlphaFoldDB" id="A0A0S4LR78"/>
<accession>A0A0S4LR78</accession>
<reference evidence="1 2" key="1">
    <citation type="submission" date="2015-10" db="EMBL/GenBank/DDBJ databases">
        <authorList>
            <person name="Gilbert D.G."/>
        </authorList>
    </citation>
    <scope>NUCLEOTIDE SEQUENCE [LARGE SCALE GENOMIC DNA]</scope>
    <source>
        <strain evidence="1">COMA1</strain>
    </source>
</reference>
<sequence>MWLLLGRPPDASVRIPGHSSLTALEEEASGLLSVGSAEPFGGSFTVTAPDTT</sequence>
<dbReference type="STRING" id="1742972.COMA1_50121"/>
<name>A0A0S4LR78_9BACT</name>
<proteinExistence type="predicted"/>
<protein>
    <submittedName>
        <fullName evidence="1">Uncharacterized protein</fullName>
    </submittedName>
</protein>
<keyword evidence="2" id="KW-1185">Reference proteome</keyword>
<evidence type="ECO:0000313" key="1">
    <source>
        <dbReference type="EMBL" id="CUS38475.1"/>
    </source>
</evidence>
<organism evidence="1 2">
    <name type="scientific">Candidatus Nitrospira nitrosa</name>
    <dbReference type="NCBI Taxonomy" id="1742972"/>
    <lineage>
        <taxon>Bacteria</taxon>
        <taxon>Pseudomonadati</taxon>
        <taxon>Nitrospirota</taxon>
        <taxon>Nitrospiria</taxon>
        <taxon>Nitrospirales</taxon>
        <taxon>Nitrospiraceae</taxon>
        <taxon>Nitrospira</taxon>
    </lineage>
</organism>
<gene>
    <name evidence="1" type="ORF">COMA1_50121</name>
</gene>
<evidence type="ECO:0000313" key="2">
    <source>
        <dbReference type="Proteomes" id="UP000199032"/>
    </source>
</evidence>
<dbReference type="Proteomes" id="UP000199032">
    <property type="component" value="Unassembled WGS sequence"/>
</dbReference>
<dbReference type="EMBL" id="CZQA01000011">
    <property type="protein sequence ID" value="CUS38475.1"/>
    <property type="molecule type" value="Genomic_DNA"/>
</dbReference>